<dbReference type="AlphaFoldDB" id="A0A1T2KZT7"/>
<dbReference type="Pfam" id="PF02962">
    <property type="entry name" value="CHMI"/>
    <property type="match status" value="1"/>
</dbReference>
<dbReference type="OrthoDB" id="9814215at2"/>
<dbReference type="SUPFAM" id="SSF55331">
    <property type="entry name" value="Tautomerase/MIF"/>
    <property type="match status" value="1"/>
</dbReference>
<dbReference type="EMBL" id="MPRL01000112">
    <property type="protein sequence ID" value="OOZ38236.1"/>
    <property type="molecule type" value="Genomic_DNA"/>
</dbReference>
<dbReference type="InterPro" id="IPR014347">
    <property type="entry name" value="Tautomerase/MIF_sf"/>
</dbReference>
<dbReference type="PANTHER" id="PTHR37950">
    <property type="entry name" value="4-HYDROXYPHENYLACETATE CATABOLISM PROTEIN"/>
    <property type="match status" value="1"/>
</dbReference>
<organism evidence="1 2">
    <name type="scientific">Solemya pervernicosa gill symbiont</name>
    <dbReference type="NCBI Taxonomy" id="642797"/>
    <lineage>
        <taxon>Bacteria</taxon>
        <taxon>Pseudomonadati</taxon>
        <taxon>Pseudomonadota</taxon>
        <taxon>Gammaproteobacteria</taxon>
        <taxon>sulfur-oxidizing symbionts</taxon>
    </lineage>
</organism>
<evidence type="ECO:0008006" key="3">
    <source>
        <dbReference type="Google" id="ProtNLM"/>
    </source>
</evidence>
<dbReference type="Proteomes" id="UP000191110">
    <property type="component" value="Unassembled WGS sequence"/>
</dbReference>
<evidence type="ECO:0000313" key="2">
    <source>
        <dbReference type="Proteomes" id="UP000191110"/>
    </source>
</evidence>
<sequence>MPHLIVEYASDALTAEQIESLLNVVHTAAAATALFDQSHIRVRAIPVEHYLVGGERKPFLHVRCHIHAGRTPEQKGLLSETVLVAVRDEGLPVAVVTVEVVDMDRSSYAKHSH</sequence>
<keyword evidence="2" id="KW-1185">Reference proteome</keyword>
<gene>
    <name evidence="1" type="ORF">BOW53_16180</name>
</gene>
<dbReference type="PANTHER" id="PTHR37950:SF1">
    <property type="entry name" value="4-HYDROXYPHENYLACETATE CATABOLISM PROTEIN"/>
    <property type="match status" value="1"/>
</dbReference>
<name>A0A1T2KZT7_9GAMM</name>
<comment type="caution">
    <text evidence="1">The sequence shown here is derived from an EMBL/GenBank/DDBJ whole genome shotgun (WGS) entry which is preliminary data.</text>
</comment>
<dbReference type="InterPro" id="IPR004220">
    <property type="entry name" value="5-COMe_2-OHmuconate_Isoase"/>
</dbReference>
<evidence type="ECO:0000313" key="1">
    <source>
        <dbReference type="EMBL" id="OOZ38236.1"/>
    </source>
</evidence>
<dbReference type="RefSeq" id="WP_078485120.1">
    <property type="nucleotide sequence ID" value="NZ_MPRL01000112.1"/>
</dbReference>
<dbReference type="GO" id="GO:0008704">
    <property type="term" value="F:5-carboxymethyl-2-hydroxymuconate delta-isomerase activity"/>
    <property type="evidence" value="ECO:0007669"/>
    <property type="project" value="InterPro"/>
</dbReference>
<protein>
    <recommendedName>
        <fullName evidence="3">5-carboxymethyl-2-hydroxymuconate isomerase</fullName>
    </recommendedName>
</protein>
<proteinExistence type="predicted"/>
<accession>A0A1T2KZT7</accession>
<reference evidence="1 2" key="1">
    <citation type="submission" date="2016-11" db="EMBL/GenBank/DDBJ databases">
        <title>Mixed transmission modes and dynamic genome evolution in an obligate animal-bacterial symbiosis.</title>
        <authorList>
            <person name="Russell S.L."/>
            <person name="Corbett-Detig R.B."/>
            <person name="Cavanaugh C.M."/>
        </authorList>
    </citation>
    <scope>NUCLEOTIDE SEQUENCE [LARGE SCALE GENOMIC DNA]</scope>
    <source>
        <strain evidence="1">Sveles-Q1</strain>
    </source>
</reference>
<dbReference type="Gene3D" id="3.30.429.10">
    <property type="entry name" value="Macrophage Migration Inhibitory Factor"/>
    <property type="match status" value="1"/>
</dbReference>